<dbReference type="GeneID" id="96777980"/>
<dbReference type="InterPro" id="IPR009711">
    <property type="entry name" value="UPF0473"/>
</dbReference>
<reference evidence="1 2" key="1">
    <citation type="submission" date="2019-08" db="EMBL/GenBank/DDBJ databases">
        <title>In-depth cultivation of the pig gut microbiome towards novel bacterial diversity and tailored functional studies.</title>
        <authorList>
            <person name="Wylensek D."/>
            <person name="Hitch T.C.A."/>
            <person name="Clavel T."/>
        </authorList>
    </citation>
    <scope>NUCLEOTIDE SEQUENCE [LARGE SCALE GENOMIC DNA]</scope>
    <source>
        <strain evidence="1 2">WCA-693-APC-5D-A</strain>
    </source>
</reference>
<proteinExistence type="predicted"/>
<dbReference type="AlphaFoldDB" id="A0A6I2UBG5"/>
<dbReference type="Proteomes" id="UP000433181">
    <property type="component" value="Unassembled WGS sequence"/>
</dbReference>
<dbReference type="RefSeq" id="WP_154406230.1">
    <property type="nucleotide sequence ID" value="NZ_JAQXJM010000120.1"/>
</dbReference>
<name>A0A6I2UBG5_9FIRM</name>
<dbReference type="Pfam" id="PF06949">
    <property type="entry name" value="DUF1292"/>
    <property type="match status" value="1"/>
</dbReference>
<protein>
    <submittedName>
        <fullName evidence="1">DUF1292 domain-containing protein</fullName>
    </submittedName>
</protein>
<evidence type="ECO:0000313" key="1">
    <source>
        <dbReference type="EMBL" id="MSU08067.1"/>
    </source>
</evidence>
<organism evidence="1 2">
    <name type="scientific">Anaerovibrio slackiae</name>
    <dbReference type="NCBI Taxonomy" id="2652309"/>
    <lineage>
        <taxon>Bacteria</taxon>
        <taxon>Bacillati</taxon>
        <taxon>Bacillota</taxon>
        <taxon>Negativicutes</taxon>
        <taxon>Selenomonadales</taxon>
        <taxon>Selenomonadaceae</taxon>
        <taxon>Anaerovibrio</taxon>
    </lineage>
</organism>
<accession>A0A6I2UBG5</accession>
<sequence length="100" mass="11449">MADKMIDEMDENIVVEFNDDNGNSLYYQQEMIIPVDGQDFALLVGLNVENDESFDEEENVIIAKIVKDENGEDEYVDPTDEEFEAVQKAYNELCDAEEAE</sequence>
<gene>
    <name evidence="1" type="ORF">FYJ84_03550</name>
</gene>
<evidence type="ECO:0000313" key="2">
    <source>
        <dbReference type="Proteomes" id="UP000433181"/>
    </source>
</evidence>
<dbReference type="EMBL" id="VUNR01000005">
    <property type="protein sequence ID" value="MSU08067.1"/>
    <property type="molecule type" value="Genomic_DNA"/>
</dbReference>
<keyword evidence="2" id="KW-1185">Reference proteome</keyword>
<comment type="caution">
    <text evidence="1">The sequence shown here is derived from an EMBL/GenBank/DDBJ whole genome shotgun (WGS) entry which is preliminary data.</text>
</comment>